<dbReference type="Proteomes" id="UP000199227">
    <property type="component" value="Unassembled WGS sequence"/>
</dbReference>
<dbReference type="SUPFAM" id="SSF53335">
    <property type="entry name" value="S-adenosyl-L-methionine-dependent methyltransferases"/>
    <property type="match status" value="1"/>
</dbReference>
<dbReference type="OrthoDB" id="9802090at2"/>
<evidence type="ECO:0000256" key="5">
    <source>
        <dbReference type="ARBA" id="ARBA00022691"/>
    </source>
</evidence>
<proteinExistence type="inferred from homology"/>
<comment type="similarity">
    <text evidence="7">Belongs to the class I-like SAM-binding methyltransferase superfamily. TrmB family.</text>
</comment>
<dbReference type="NCBIfam" id="TIGR00091">
    <property type="entry name" value="tRNA (guanosine(46)-N7)-methyltransferase TrmB"/>
    <property type="match status" value="1"/>
</dbReference>
<dbReference type="HAMAP" id="MF_01057">
    <property type="entry name" value="tRNA_methyltr_TrmB"/>
    <property type="match status" value="1"/>
</dbReference>
<dbReference type="NCBIfam" id="NF010719">
    <property type="entry name" value="PRK14121.1"/>
    <property type="match status" value="1"/>
</dbReference>
<protein>
    <recommendedName>
        <fullName evidence="7">tRNA (guanine-N(7)-)-methyltransferase</fullName>
        <ecNumber evidence="7">2.1.1.33</ecNumber>
    </recommendedName>
    <alternativeName>
        <fullName evidence="7">tRNA (guanine(46)-N(7))-methyltransferase</fullName>
    </alternativeName>
    <alternativeName>
        <fullName evidence="7">tRNA(m7G46)-methyltransferase</fullName>
    </alternativeName>
</protein>
<evidence type="ECO:0000313" key="8">
    <source>
        <dbReference type="EMBL" id="SFP23595.1"/>
    </source>
</evidence>
<gene>
    <name evidence="7" type="primary">trmB</name>
    <name evidence="8" type="ORF">SAMN05216234_11155</name>
</gene>
<dbReference type="AlphaFoldDB" id="A0A1I5NP48"/>
<accession>A0A1I5NP48</accession>
<dbReference type="UniPathway" id="UPA00989"/>
<evidence type="ECO:0000256" key="6">
    <source>
        <dbReference type="ARBA" id="ARBA00022694"/>
    </source>
</evidence>
<dbReference type="PANTHER" id="PTHR23417">
    <property type="entry name" value="3-DEOXY-D-MANNO-OCTULOSONIC-ACID TRANSFERASE/TRNA GUANINE-N 7 - -METHYLTRANSFERASE"/>
    <property type="match status" value="1"/>
</dbReference>
<dbReference type="Pfam" id="PF02390">
    <property type="entry name" value="Methyltransf_4"/>
    <property type="match status" value="1"/>
</dbReference>
<feature type="binding site" evidence="7">
    <location>
        <position position="181"/>
    </location>
    <ligand>
        <name>S-adenosyl-L-methionine</name>
        <dbReference type="ChEBI" id="CHEBI:59789"/>
    </ligand>
</feature>
<comment type="function">
    <text evidence="2 7">Catalyzes the formation of N(7)-methylguanine at position 46 (m7G46) in tRNA.</text>
</comment>
<dbReference type="PANTHER" id="PTHR23417:SF14">
    <property type="entry name" value="PENTACOTRIPEPTIDE-REPEAT REGION OF PRORP DOMAIN-CONTAINING PROTEIN"/>
    <property type="match status" value="1"/>
</dbReference>
<feature type="binding site" evidence="7">
    <location>
        <position position="129"/>
    </location>
    <ligand>
        <name>S-adenosyl-L-methionine</name>
        <dbReference type="ChEBI" id="CHEBI:59789"/>
    </ligand>
</feature>
<evidence type="ECO:0000256" key="1">
    <source>
        <dbReference type="ARBA" id="ARBA00000142"/>
    </source>
</evidence>
<dbReference type="InterPro" id="IPR055361">
    <property type="entry name" value="tRNA_methyltr_TrmB_bact"/>
</dbReference>
<feature type="binding site" evidence="7">
    <location>
        <position position="207"/>
    </location>
    <ligand>
        <name>substrate</name>
    </ligand>
</feature>
<dbReference type="InterPro" id="IPR029063">
    <property type="entry name" value="SAM-dependent_MTases_sf"/>
</dbReference>
<evidence type="ECO:0000313" key="9">
    <source>
        <dbReference type="Proteomes" id="UP000199227"/>
    </source>
</evidence>
<organism evidence="8 9">
    <name type="scientific">Hydrogenimonas thermophila</name>
    <dbReference type="NCBI Taxonomy" id="223786"/>
    <lineage>
        <taxon>Bacteria</taxon>
        <taxon>Pseudomonadati</taxon>
        <taxon>Campylobacterota</taxon>
        <taxon>Epsilonproteobacteria</taxon>
        <taxon>Campylobacterales</taxon>
        <taxon>Hydrogenimonadaceae</taxon>
        <taxon>Hydrogenimonas</taxon>
    </lineage>
</organism>
<reference evidence="8 9" key="1">
    <citation type="submission" date="2016-10" db="EMBL/GenBank/DDBJ databases">
        <authorList>
            <person name="de Groot N.N."/>
        </authorList>
    </citation>
    <scope>NUCLEOTIDE SEQUENCE [LARGE SCALE GENOMIC DNA]</scope>
    <source>
        <strain evidence="8 9">EP1-55-1</strain>
    </source>
</reference>
<comment type="caution">
    <text evidence="7">Lacks conserved residue(s) required for the propagation of feature annotation.</text>
</comment>
<evidence type="ECO:0000256" key="4">
    <source>
        <dbReference type="ARBA" id="ARBA00022679"/>
    </source>
</evidence>
<keyword evidence="6 7" id="KW-0819">tRNA processing</keyword>
<comment type="catalytic activity">
    <reaction evidence="1 7">
        <text>guanosine(46) in tRNA + S-adenosyl-L-methionine = N(7)-methylguanosine(46) in tRNA + S-adenosyl-L-homocysteine</text>
        <dbReference type="Rhea" id="RHEA:42708"/>
        <dbReference type="Rhea" id="RHEA-COMP:10188"/>
        <dbReference type="Rhea" id="RHEA-COMP:10189"/>
        <dbReference type="ChEBI" id="CHEBI:57856"/>
        <dbReference type="ChEBI" id="CHEBI:59789"/>
        <dbReference type="ChEBI" id="CHEBI:74269"/>
        <dbReference type="ChEBI" id="CHEBI:74480"/>
        <dbReference type="EC" id="2.1.1.33"/>
    </reaction>
</comment>
<dbReference type="EC" id="2.1.1.33" evidence="7"/>
<keyword evidence="3 7" id="KW-0489">Methyltransferase</keyword>
<dbReference type="EMBL" id="FOXB01000011">
    <property type="protein sequence ID" value="SFP23595.1"/>
    <property type="molecule type" value="Genomic_DNA"/>
</dbReference>
<feature type="binding site" evidence="7">
    <location>
        <position position="154"/>
    </location>
    <ligand>
        <name>S-adenosyl-L-methionine</name>
        <dbReference type="ChEBI" id="CHEBI:59789"/>
    </ligand>
</feature>
<dbReference type="RefSeq" id="WP_092911903.1">
    <property type="nucleotide sequence ID" value="NZ_FOXB01000011.1"/>
</dbReference>
<comment type="pathway">
    <text evidence="7">tRNA modification; N(7)-methylguanine-tRNA biosynthesis.</text>
</comment>
<dbReference type="Gene3D" id="3.40.50.150">
    <property type="entry name" value="Vaccinia Virus protein VP39"/>
    <property type="match status" value="1"/>
</dbReference>
<dbReference type="STRING" id="223786.SAMN05216234_11155"/>
<dbReference type="GO" id="GO:0008176">
    <property type="term" value="F:tRNA (guanine(46)-N7)-methyltransferase activity"/>
    <property type="evidence" value="ECO:0007669"/>
    <property type="project" value="UniProtKB-UniRule"/>
</dbReference>
<dbReference type="GO" id="GO:0043527">
    <property type="term" value="C:tRNA methyltransferase complex"/>
    <property type="evidence" value="ECO:0007669"/>
    <property type="project" value="TreeGrafter"/>
</dbReference>
<evidence type="ECO:0000256" key="2">
    <source>
        <dbReference type="ARBA" id="ARBA00003015"/>
    </source>
</evidence>
<feature type="binding site" evidence="7">
    <location>
        <position position="237"/>
    </location>
    <ligand>
        <name>substrate</name>
    </ligand>
</feature>
<keyword evidence="4 7" id="KW-0808">Transferase</keyword>
<dbReference type="CDD" id="cd02440">
    <property type="entry name" value="AdoMet_MTases"/>
    <property type="match status" value="1"/>
</dbReference>
<dbReference type="PROSITE" id="PS51625">
    <property type="entry name" value="SAM_MT_TRMB"/>
    <property type="match status" value="1"/>
</dbReference>
<sequence length="395" mass="46289">MPHIRVESFNFHEKLPLQSGEVSFLWYARNMEHLNDGLLGVAVDNIPFLLQVKPKNKELLLKAEKISRPSPNTLIKRALQEYLNITGQKPSYSNIANVDNVPLKKPLPSLKEIATFNADDLPDKEVWIEIGFGSGRHLLYQAKENQNVHLIGLEIHRPSLEQVMRRIDLEGLDNVWVIDYDARLFMELLPSNRIERIFVHFPVPWDKKPHRRVISDTFMNEAMRVLKPGGRLELRTDSDNYFHYSMEVFTRPKHVKLTLEKNSEAAVKSKYEERWLRYEKDIYEIRVESLEESEPKSIDVCFDFPQNIGISSLFKQKPKSAWIENGCFAHIERFYAINENDGLIRLSLGSFDRPEHKFILIENGKMKYYPHNPVRTETNHKAHQIILKWMQACKM</sequence>
<evidence type="ECO:0000256" key="7">
    <source>
        <dbReference type="HAMAP-Rule" id="MF_01057"/>
    </source>
</evidence>
<keyword evidence="5 7" id="KW-0949">S-adenosyl-L-methionine</keyword>
<name>A0A1I5NP48_9BACT</name>
<keyword evidence="9" id="KW-1185">Reference proteome</keyword>
<dbReference type="InterPro" id="IPR003358">
    <property type="entry name" value="tRNA_(Gua-N-7)_MeTrfase_Trmb"/>
</dbReference>
<evidence type="ECO:0000256" key="3">
    <source>
        <dbReference type="ARBA" id="ARBA00022603"/>
    </source>
</evidence>